<dbReference type="SUPFAM" id="SSF53335">
    <property type="entry name" value="S-adenosyl-L-methionine-dependent methyltransferases"/>
    <property type="match status" value="1"/>
</dbReference>
<evidence type="ECO:0000313" key="5">
    <source>
        <dbReference type="Proteomes" id="UP000623067"/>
    </source>
</evidence>
<gene>
    <name evidence="4" type="primary">pcm</name>
    <name evidence="4" type="ORF">GCM10011380_00170</name>
</gene>
<evidence type="ECO:0000313" key="4">
    <source>
        <dbReference type="EMBL" id="GGB14737.1"/>
    </source>
</evidence>
<evidence type="ECO:0000256" key="1">
    <source>
        <dbReference type="ARBA" id="ARBA00005369"/>
    </source>
</evidence>
<dbReference type="AlphaFoldDB" id="A0A916SSE3"/>
<comment type="similarity">
    <text evidence="1">Belongs to the methyltransferase superfamily. L-isoaspartyl/D-aspartyl protein methyltransferase family.</text>
</comment>
<dbReference type="PANTHER" id="PTHR11579:SF18">
    <property type="entry name" value="PROTEIN-L-ISOASPARTATE O-METHYLTRANSFERASE"/>
    <property type="match status" value="1"/>
</dbReference>
<sequence>MTTMTTFATTSGAIPGGDLAMADSEVMRQAMVSSQLRTTGVDDVRVVAAMGTVPREAFVPAAQRAAAYIDRAVPLGAGRFLNPPMATGRLLTEAEVLAEDRVLLIGAATGYSTALLALLGARVTAVESDASLAAIARERLADTDGVTVVEGPLAEGAPDHGPFDLLLVDGAVETLPEALVAQLRPGGRIATGLIERGVTRLASGRRTTSGHGVVPFVDAECVVLPGFSVPSGFRF</sequence>
<organism evidence="4 5">
    <name type="scientific">Sphingomonas metalli</name>
    <dbReference type="NCBI Taxonomy" id="1779358"/>
    <lineage>
        <taxon>Bacteria</taxon>
        <taxon>Pseudomonadati</taxon>
        <taxon>Pseudomonadota</taxon>
        <taxon>Alphaproteobacteria</taxon>
        <taxon>Sphingomonadales</taxon>
        <taxon>Sphingomonadaceae</taxon>
        <taxon>Sphingomonas</taxon>
    </lineage>
</organism>
<keyword evidence="5" id="KW-1185">Reference proteome</keyword>
<name>A0A916SSE3_9SPHN</name>
<accession>A0A916SSE3</accession>
<dbReference type="InterPro" id="IPR000682">
    <property type="entry name" value="PCMT"/>
</dbReference>
<proteinExistence type="inferred from homology"/>
<dbReference type="Proteomes" id="UP000623067">
    <property type="component" value="Unassembled WGS sequence"/>
</dbReference>
<dbReference type="Pfam" id="PF01135">
    <property type="entry name" value="PCMT"/>
    <property type="match status" value="1"/>
</dbReference>
<dbReference type="EMBL" id="BMIH01000001">
    <property type="protein sequence ID" value="GGB14737.1"/>
    <property type="molecule type" value="Genomic_DNA"/>
</dbReference>
<comment type="caution">
    <text evidence="4">The sequence shown here is derived from an EMBL/GenBank/DDBJ whole genome shotgun (WGS) entry which is preliminary data.</text>
</comment>
<reference evidence="4" key="1">
    <citation type="journal article" date="2014" name="Int. J. Syst. Evol. Microbiol.">
        <title>Complete genome sequence of Corynebacterium casei LMG S-19264T (=DSM 44701T), isolated from a smear-ripened cheese.</title>
        <authorList>
            <consortium name="US DOE Joint Genome Institute (JGI-PGF)"/>
            <person name="Walter F."/>
            <person name="Albersmeier A."/>
            <person name="Kalinowski J."/>
            <person name="Ruckert C."/>
        </authorList>
    </citation>
    <scope>NUCLEOTIDE SEQUENCE</scope>
    <source>
        <strain evidence="4">CGMCC 1.15330</strain>
    </source>
</reference>
<dbReference type="CDD" id="cd02440">
    <property type="entry name" value="AdoMet_MTases"/>
    <property type="match status" value="1"/>
</dbReference>
<evidence type="ECO:0000256" key="3">
    <source>
        <dbReference type="ARBA" id="ARBA00030757"/>
    </source>
</evidence>
<reference evidence="4" key="2">
    <citation type="submission" date="2020-09" db="EMBL/GenBank/DDBJ databases">
        <authorList>
            <person name="Sun Q."/>
            <person name="Zhou Y."/>
        </authorList>
    </citation>
    <scope>NUCLEOTIDE SEQUENCE</scope>
    <source>
        <strain evidence="4">CGMCC 1.15330</strain>
    </source>
</reference>
<dbReference type="GO" id="GO:0004719">
    <property type="term" value="F:protein-L-isoaspartate (D-aspartate) O-methyltransferase activity"/>
    <property type="evidence" value="ECO:0007669"/>
    <property type="project" value="InterPro"/>
</dbReference>
<dbReference type="InterPro" id="IPR029063">
    <property type="entry name" value="SAM-dependent_MTases_sf"/>
</dbReference>
<dbReference type="Gene3D" id="3.40.50.150">
    <property type="entry name" value="Vaccinia Virus protein VP39"/>
    <property type="match status" value="1"/>
</dbReference>
<dbReference type="PANTHER" id="PTHR11579">
    <property type="entry name" value="PROTEIN-L-ISOASPARTATE O-METHYLTRANSFERASE"/>
    <property type="match status" value="1"/>
</dbReference>
<dbReference type="GO" id="GO:0005737">
    <property type="term" value="C:cytoplasm"/>
    <property type="evidence" value="ECO:0007669"/>
    <property type="project" value="TreeGrafter"/>
</dbReference>
<protein>
    <recommendedName>
        <fullName evidence="2">Protein-L-isoaspartate O-methyltransferase</fullName>
    </recommendedName>
    <alternativeName>
        <fullName evidence="3">Protein L-isoaspartyl methyltransferase</fullName>
    </alternativeName>
</protein>
<evidence type="ECO:0000256" key="2">
    <source>
        <dbReference type="ARBA" id="ARBA00013346"/>
    </source>
</evidence>